<protein>
    <recommendedName>
        <fullName evidence="3">Calponin-homology (CH) domain-containing protein</fullName>
    </recommendedName>
</protein>
<feature type="region of interest" description="Disordered" evidence="1">
    <location>
        <begin position="499"/>
        <end position="529"/>
    </location>
</feature>
<dbReference type="Proteomes" id="UP000186817">
    <property type="component" value="Unassembled WGS sequence"/>
</dbReference>
<dbReference type="AlphaFoldDB" id="A0A1Q9CQ65"/>
<feature type="region of interest" description="Disordered" evidence="1">
    <location>
        <begin position="388"/>
        <end position="409"/>
    </location>
</feature>
<sequence length="882" mass="95469">MTICGWRGSVAIDAIATALLFLCALGLPFVWRKFHAGLSVGWVGYRLDIQKKLLGIGANKTRWLFLLKILENGCNLQRVGVGAKQQACHEVFNAPAAFLAGEPFRAIASLELLATVAAVVCFGLNQVVTPARHCWTRVPFFTKWINSLCMDDPGWSMVDEDNFFEELKSGLVLCKVVERLVPGADLTTKGIYHKPRTRATCVANIDKALTVAWRTGVNAGHMCSADDIYDCKITAVTRCVSELFDALQMRLREVRSRSRDMLTSMNAHLIPIGCGLSERTLNDPVQHCDALVADFADCTKIMALLVSTGKASVEDLLSLAHREQTSGAEGAQLKGLLQENGRILSELLEANGCPVLLGPGEFANPPSPFPDTILLQLHIIWRSVGGGAPGAAGPGQPAQSPMFHSASPGGVAGSKAELQLWMQAMSTQFTSLDDAFWSWCGNMSGRMSRSTFMQAMRELNFQGDAKLVWDTLNRGVPGFISQEDFARPELEASFAQVMQRSLQEGEGEPQEGEEERNFVGGADTAGEGDGEVVEDAAEDQWGTGADDQAAGDIESVSFLVLPLGEGADIDLAEACRLAGDEEPRLSGASEERLRMLSEDIRRQQDLQEHGATSAARLVAAAAAAAAAAASSLVSAEALQIGDSQSFPELPDVPVFSDFKKESMELGDEAMDAVSILLSELSVHELPMPTTSVDTCVVMSDGSECRAWLQTNVVDSPQESHLQQASESPVLVLEVWVLHEGTSASLLLSQVNCSCILEVLQHGALSAPDLAFEITFKPGADLLQSDPQSWAIAKTVNAREGRQRPSDLRERVLLDNDVRRQTSIFSVLQKESSLPTFAAGLAGQQVSLRCSFAHAPSWSRLEAVHFFDELRILSRFAGILRRQ</sequence>
<dbReference type="SMART" id="SM00033">
    <property type="entry name" value="CH"/>
    <property type="match status" value="1"/>
</dbReference>
<reference evidence="4 5" key="1">
    <citation type="submission" date="2016-02" db="EMBL/GenBank/DDBJ databases">
        <title>Genome analysis of coral dinoflagellate symbionts highlights evolutionary adaptations to a symbiotic lifestyle.</title>
        <authorList>
            <person name="Aranda M."/>
            <person name="Li Y."/>
            <person name="Liew Y.J."/>
            <person name="Baumgarten S."/>
            <person name="Simakov O."/>
            <person name="Wilson M."/>
            <person name="Piel J."/>
            <person name="Ashoor H."/>
            <person name="Bougouffa S."/>
            <person name="Bajic V.B."/>
            <person name="Ryu T."/>
            <person name="Ravasi T."/>
            <person name="Bayer T."/>
            <person name="Micklem G."/>
            <person name="Kim H."/>
            <person name="Bhak J."/>
            <person name="Lajeunesse T.C."/>
            <person name="Voolstra C.R."/>
        </authorList>
    </citation>
    <scope>NUCLEOTIDE SEQUENCE [LARGE SCALE GENOMIC DNA]</scope>
    <source>
        <strain evidence="4 5">CCMP2467</strain>
    </source>
</reference>
<dbReference type="EMBL" id="LSRX01000997">
    <property type="protein sequence ID" value="OLP85069.1"/>
    <property type="molecule type" value="Genomic_DNA"/>
</dbReference>
<dbReference type="InterPro" id="IPR001715">
    <property type="entry name" value="CH_dom"/>
</dbReference>
<name>A0A1Q9CQ65_SYMMI</name>
<dbReference type="OrthoDB" id="21595at2759"/>
<evidence type="ECO:0000313" key="4">
    <source>
        <dbReference type="EMBL" id="OLP85069.1"/>
    </source>
</evidence>
<evidence type="ECO:0000256" key="2">
    <source>
        <dbReference type="SAM" id="Phobius"/>
    </source>
</evidence>
<comment type="caution">
    <text evidence="4">The sequence shown here is derived from an EMBL/GenBank/DDBJ whole genome shotgun (WGS) entry which is preliminary data.</text>
</comment>
<keyword evidence="2" id="KW-0812">Transmembrane</keyword>
<proteinExistence type="predicted"/>
<dbReference type="CDD" id="cd00014">
    <property type="entry name" value="CH_SF"/>
    <property type="match status" value="1"/>
</dbReference>
<dbReference type="InterPro" id="IPR036872">
    <property type="entry name" value="CH_dom_sf"/>
</dbReference>
<dbReference type="Pfam" id="PF00307">
    <property type="entry name" value="CH"/>
    <property type="match status" value="1"/>
</dbReference>
<evidence type="ECO:0000259" key="3">
    <source>
        <dbReference type="PROSITE" id="PS50021"/>
    </source>
</evidence>
<feature type="transmembrane region" description="Helical" evidence="2">
    <location>
        <begin position="12"/>
        <end position="31"/>
    </location>
</feature>
<evidence type="ECO:0000256" key="1">
    <source>
        <dbReference type="SAM" id="MobiDB-lite"/>
    </source>
</evidence>
<keyword evidence="5" id="KW-1185">Reference proteome</keyword>
<feature type="compositionally biased region" description="Acidic residues" evidence="1">
    <location>
        <begin position="505"/>
        <end position="514"/>
    </location>
</feature>
<dbReference type="PROSITE" id="PS50021">
    <property type="entry name" value="CH"/>
    <property type="match status" value="1"/>
</dbReference>
<accession>A0A1Q9CQ65</accession>
<gene>
    <name evidence="4" type="ORF">AK812_SmicGene33954</name>
</gene>
<organism evidence="4 5">
    <name type="scientific">Symbiodinium microadriaticum</name>
    <name type="common">Dinoflagellate</name>
    <name type="synonym">Zooxanthella microadriatica</name>
    <dbReference type="NCBI Taxonomy" id="2951"/>
    <lineage>
        <taxon>Eukaryota</taxon>
        <taxon>Sar</taxon>
        <taxon>Alveolata</taxon>
        <taxon>Dinophyceae</taxon>
        <taxon>Suessiales</taxon>
        <taxon>Symbiodiniaceae</taxon>
        <taxon>Symbiodinium</taxon>
    </lineage>
</organism>
<dbReference type="SUPFAM" id="SSF47576">
    <property type="entry name" value="Calponin-homology domain, CH-domain"/>
    <property type="match status" value="1"/>
</dbReference>
<keyword evidence="2" id="KW-0472">Membrane</keyword>
<feature type="domain" description="Calponin-homology (CH)" evidence="3">
    <location>
        <begin position="135"/>
        <end position="248"/>
    </location>
</feature>
<evidence type="ECO:0000313" key="5">
    <source>
        <dbReference type="Proteomes" id="UP000186817"/>
    </source>
</evidence>
<keyword evidence="2" id="KW-1133">Transmembrane helix</keyword>
<dbReference type="Gene3D" id="1.10.418.10">
    <property type="entry name" value="Calponin-like domain"/>
    <property type="match status" value="1"/>
</dbReference>